<evidence type="ECO:0000256" key="1">
    <source>
        <dbReference type="ARBA" id="ARBA00007401"/>
    </source>
</evidence>
<dbReference type="Gene3D" id="2.60.120.200">
    <property type="match status" value="1"/>
</dbReference>
<accession>A0A290Z4X5</accession>
<evidence type="ECO:0000313" key="9">
    <source>
        <dbReference type="Proteomes" id="UP000218505"/>
    </source>
</evidence>
<evidence type="ECO:0000256" key="3">
    <source>
        <dbReference type="ARBA" id="ARBA00022801"/>
    </source>
</evidence>
<dbReference type="SUPFAM" id="SSF49785">
    <property type="entry name" value="Galactose-binding domain-like"/>
    <property type="match status" value="1"/>
</dbReference>
<dbReference type="SUPFAM" id="SSF56988">
    <property type="entry name" value="Anthrax protective antigen"/>
    <property type="match status" value="1"/>
</dbReference>
<keyword evidence="2 6" id="KW-0732">Signal</keyword>
<keyword evidence="4" id="KW-1015">Disulfide bond</keyword>
<dbReference type="SMART" id="SM00758">
    <property type="entry name" value="PA14"/>
    <property type="match status" value="1"/>
</dbReference>
<dbReference type="SUPFAM" id="SSF51445">
    <property type="entry name" value="(Trans)glycosidases"/>
    <property type="match status" value="1"/>
</dbReference>
<dbReference type="PANTHER" id="PTHR42732:SF2">
    <property type="entry name" value="BETA-MANNOSIDASE"/>
    <property type="match status" value="1"/>
</dbReference>
<dbReference type="Gene3D" id="2.60.40.10">
    <property type="entry name" value="Immunoglobulins"/>
    <property type="match status" value="1"/>
</dbReference>
<dbReference type="Gene3D" id="3.20.20.80">
    <property type="entry name" value="Glycosidases"/>
    <property type="match status" value="1"/>
</dbReference>
<evidence type="ECO:0000313" key="8">
    <source>
        <dbReference type="EMBL" id="ATE54013.1"/>
    </source>
</evidence>
<gene>
    <name evidence="8" type="ORF">CNX65_12510</name>
</gene>
<evidence type="ECO:0000256" key="6">
    <source>
        <dbReference type="SAM" id="SignalP"/>
    </source>
</evidence>
<dbReference type="InterPro" id="IPR017853">
    <property type="entry name" value="GH"/>
</dbReference>
<dbReference type="InterPro" id="IPR036156">
    <property type="entry name" value="Beta-gal/glucu_dom_sf"/>
</dbReference>
<evidence type="ECO:0000259" key="7">
    <source>
        <dbReference type="PROSITE" id="PS51820"/>
    </source>
</evidence>
<feature type="domain" description="PA14" evidence="7">
    <location>
        <begin position="33"/>
        <end position="177"/>
    </location>
</feature>
<evidence type="ECO:0000256" key="5">
    <source>
        <dbReference type="ARBA" id="ARBA00023295"/>
    </source>
</evidence>
<dbReference type="InterPro" id="IPR008979">
    <property type="entry name" value="Galactose-bd-like_sf"/>
</dbReference>
<name>A0A290Z4X5_9PSEU</name>
<dbReference type="GO" id="GO:0004553">
    <property type="term" value="F:hydrolase activity, hydrolyzing O-glycosyl compounds"/>
    <property type="evidence" value="ECO:0007669"/>
    <property type="project" value="InterPro"/>
</dbReference>
<dbReference type="SUPFAM" id="SSF49899">
    <property type="entry name" value="Concanavalin A-like lectins/glucanases"/>
    <property type="match status" value="1"/>
</dbReference>
<feature type="chain" id="PRO_5038750750" evidence="6">
    <location>
        <begin position="21"/>
        <end position="1064"/>
    </location>
</feature>
<dbReference type="InterPro" id="IPR006558">
    <property type="entry name" value="LamG-like"/>
</dbReference>
<feature type="signal peptide" evidence="6">
    <location>
        <begin position="1"/>
        <end position="20"/>
    </location>
</feature>
<keyword evidence="5" id="KW-0326">Glycosidase</keyword>
<organism evidence="8 9">
    <name type="scientific">Actinosynnema pretiosum</name>
    <dbReference type="NCBI Taxonomy" id="42197"/>
    <lineage>
        <taxon>Bacteria</taxon>
        <taxon>Bacillati</taxon>
        <taxon>Actinomycetota</taxon>
        <taxon>Actinomycetes</taxon>
        <taxon>Pseudonocardiales</taxon>
        <taxon>Pseudonocardiaceae</taxon>
        <taxon>Actinosynnema</taxon>
    </lineage>
</organism>
<dbReference type="Gene3D" id="2.60.120.260">
    <property type="entry name" value="Galactose-binding domain-like"/>
    <property type="match status" value="1"/>
</dbReference>
<dbReference type="AlphaFoldDB" id="A0A290Z4X5"/>
<evidence type="ECO:0000256" key="2">
    <source>
        <dbReference type="ARBA" id="ARBA00022729"/>
    </source>
</evidence>
<dbReference type="PROSITE" id="PS51820">
    <property type="entry name" value="PA14"/>
    <property type="match status" value="1"/>
</dbReference>
<comment type="similarity">
    <text evidence="1">Belongs to the glycosyl hydrolase 2 family.</text>
</comment>
<evidence type="ECO:0000256" key="4">
    <source>
        <dbReference type="ARBA" id="ARBA00023157"/>
    </source>
</evidence>
<dbReference type="Gene3D" id="3.90.182.10">
    <property type="entry name" value="Toxin - Anthrax Protective Antigen,domain 1"/>
    <property type="match status" value="1"/>
</dbReference>
<dbReference type="InterPro" id="IPR011658">
    <property type="entry name" value="PA14_dom"/>
</dbReference>
<sequence length="1064" mass="114443">MFRSVTRLLTLLLALITASALPLPLAAVASAAPAVHGLKGEYFAMSAPGARDFAVPGGSALDPNVEFGNLVPTFQALTGRGEHTTARWTGRLTAPATADYTFHAIGDNGFRLFLDGAPVIDHWVGDWDVEQRSAPVRLEAGVAHEFRLELFQDTGGANMFLRWSAPGMAKSTVPESAFTPPADFEVYPLALSTPANGKTVLAEFDGRITALGDFRSHVAVEVDTVPFPISSVNRKDGDKLVITLGEAVLKGQRIRLRYDGAGGLAVGGKPVPELYRSGINNSVERLTTPWTNKVNKNQPLPEYPRPQQERRKWSNLNGQWEFAGAAAGEQPVFGKALAEKITVPYPVESLLSGIERHEDHMFYRRTFTVPQDWNVGRGQRLKLNFGAVDYRATVWVNGVKVTEHEGGYTAFTADVTDALGGRRQHELVVAVTDTTGAEQPVGKQTSNPSGIFYTASSGIWQTVWLEPVPDRAIDDVVSTPDIAAGTLSVTVRSATSPGGRVTVIAKEKGGRKVGSATGAANSALTVPVPKARLWSPEDPYLYDLEVVLEDGRSKDVVSSYFGMRSIGIAQVNGFPKLVLNGKPVFSLAQLDQGFWPDGLNTAPTDAALEFDLKAQKDLGYNAVRKHIKVEPARWFYHADRLGLLVWQDFVSGTFNTEAGRAAFQAQGAAVVEQHRSSPSVIGWIVFNEGWGEWDREETGRITERVQASDPSRVVNAHSGVNCCASKGDSGKGDVIDHHDYNNDSPPWPDATRVAMDGEHGGFTLRTPGHQWPGAPTAIYSGVASKAELTAKYVSNTEQHYLQAAGAELSGSVYTQVTDLETELNGLWTYDRREIKVDPGPVREINRKVIEAGAAAGTYRYPAKGAWSLDEGQGAVGRDASGGGSDLSVTGATWAEGLRGTALSFSGANQYAQTAGPVVDTRTDYTISAWVTLDGAPTNWVTAVSQDGRRRENPFYLQYGQGGFAFSGPGGHRAVSQPVTPEAGRWYHLVGVHDATKAEFRLYVDGALAGTTQAGDPQLSTGPLSIGRAKYAGGNVDFWKGKVDQVQAFGRALTGAEVAELHSAR</sequence>
<keyword evidence="3 8" id="KW-0378">Hydrolase</keyword>
<reference evidence="8" key="1">
    <citation type="submission" date="2017-09" db="EMBL/GenBank/DDBJ databases">
        <title>Complete Genome Sequence of ansamitocin-producing Bacterium Actinosynnema pretiosum X47.</title>
        <authorList>
            <person name="Cao G."/>
            <person name="Zong G."/>
            <person name="Zhong C."/>
            <person name="Fu J."/>
        </authorList>
    </citation>
    <scope>NUCLEOTIDE SEQUENCE [LARGE SCALE GENOMIC DNA]</scope>
    <source>
        <strain evidence="8">X47</strain>
    </source>
</reference>
<dbReference type="RefSeq" id="WP_096492937.1">
    <property type="nucleotide sequence ID" value="NZ_CP023445.1"/>
</dbReference>
<dbReference type="InterPro" id="IPR013783">
    <property type="entry name" value="Ig-like_fold"/>
</dbReference>
<dbReference type="Pfam" id="PF13385">
    <property type="entry name" value="Laminin_G_3"/>
    <property type="match status" value="1"/>
</dbReference>
<dbReference type="KEGG" id="apre:CNX65_12510"/>
<dbReference type="GO" id="GO:0005975">
    <property type="term" value="P:carbohydrate metabolic process"/>
    <property type="evidence" value="ECO:0007669"/>
    <property type="project" value="InterPro"/>
</dbReference>
<dbReference type="SUPFAM" id="SSF49303">
    <property type="entry name" value="beta-Galactosidase/glucuronidase domain"/>
    <property type="match status" value="1"/>
</dbReference>
<proteinExistence type="inferred from homology"/>
<dbReference type="Pfam" id="PF00703">
    <property type="entry name" value="Glyco_hydro_2"/>
    <property type="match status" value="1"/>
</dbReference>
<dbReference type="InterPro" id="IPR013320">
    <property type="entry name" value="ConA-like_dom_sf"/>
</dbReference>
<dbReference type="Pfam" id="PF22666">
    <property type="entry name" value="Glyco_hydro_2_N2"/>
    <property type="match status" value="1"/>
</dbReference>
<dbReference type="InterPro" id="IPR037524">
    <property type="entry name" value="PA14/GLEYA"/>
</dbReference>
<dbReference type="PANTHER" id="PTHR42732">
    <property type="entry name" value="BETA-GALACTOSIDASE"/>
    <property type="match status" value="1"/>
</dbReference>
<dbReference type="EMBL" id="CP023445">
    <property type="protein sequence ID" value="ATE54013.1"/>
    <property type="molecule type" value="Genomic_DNA"/>
</dbReference>
<dbReference type="Proteomes" id="UP000218505">
    <property type="component" value="Chromosome"/>
</dbReference>
<keyword evidence="9" id="KW-1185">Reference proteome</keyword>
<protein>
    <submittedName>
        <fullName evidence="8">Glycoside hydrolase family 2</fullName>
    </submittedName>
</protein>
<dbReference type="Pfam" id="PF07691">
    <property type="entry name" value="PA14"/>
    <property type="match status" value="1"/>
</dbReference>
<dbReference type="InterPro" id="IPR054593">
    <property type="entry name" value="Beta-mannosidase-like_N2"/>
</dbReference>
<dbReference type="InterPro" id="IPR006102">
    <property type="entry name" value="Ig-like_GH2"/>
</dbReference>
<dbReference type="SMART" id="SM00560">
    <property type="entry name" value="LamGL"/>
    <property type="match status" value="1"/>
</dbReference>
<dbReference type="InterPro" id="IPR051913">
    <property type="entry name" value="GH2_Domain-Containing"/>
</dbReference>